<dbReference type="KEGG" id="mpi:Mpet_2801"/>
<accession>E1RHG1</accession>
<dbReference type="InterPro" id="IPR003593">
    <property type="entry name" value="AAA+_ATPase"/>
</dbReference>
<reference evidence="6 7" key="1">
    <citation type="journal article" date="2010" name="Stand. Genomic Sci.">
        <title>Complete genome sequence of Methanoplanus petrolearius type strain (SEBR 4847).</title>
        <authorList>
            <person name="Brambilla E."/>
            <person name="Djao O.D."/>
            <person name="Daligault H."/>
            <person name="Lapidus A."/>
            <person name="Lucas S."/>
            <person name="Hammon N."/>
            <person name="Nolan M."/>
            <person name="Tice H."/>
            <person name="Cheng J.F."/>
            <person name="Han C."/>
            <person name="Tapia R."/>
            <person name="Goodwin L."/>
            <person name="Pitluck S."/>
            <person name="Liolios K."/>
            <person name="Ivanova N."/>
            <person name="Mavromatis K."/>
            <person name="Mikhailova N."/>
            <person name="Pati A."/>
            <person name="Chen A."/>
            <person name="Palaniappan K."/>
            <person name="Land M."/>
            <person name="Hauser L."/>
            <person name="Chang Y.J."/>
            <person name="Jeffries C.D."/>
            <person name="Rohde M."/>
            <person name="Spring S."/>
            <person name="Sikorski J."/>
            <person name="Goker M."/>
            <person name="Woyke T."/>
            <person name="Bristow J."/>
            <person name="Eisen J.A."/>
            <person name="Markowitz V."/>
            <person name="Hugenholtz P."/>
            <person name="Kyrpides N.C."/>
            <person name="Klenk H.P."/>
        </authorList>
    </citation>
    <scope>NUCLEOTIDE SEQUENCE [LARGE SCALE GENOMIC DNA]</scope>
    <source>
        <strain evidence="7">DSM 11571 / OCM 486 / SEBR 4847</strain>
    </source>
</reference>
<evidence type="ECO:0000259" key="5">
    <source>
        <dbReference type="PROSITE" id="PS50893"/>
    </source>
</evidence>
<dbReference type="Pfam" id="PF00005">
    <property type="entry name" value="ABC_tran"/>
    <property type="match status" value="1"/>
</dbReference>
<dbReference type="SUPFAM" id="SSF52540">
    <property type="entry name" value="P-loop containing nucleoside triphosphate hydrolases"/>
    <property type="match status" value="1"/>
</dbReference>
<dbReference type="InterPro" id="IPR025302">
    <property type="entry name" value="DrrA1/2-like_C"/>
</dbReference>
<dbReference type="OrthoDB" id="87732at2157"/>
<evidence type="ECO:0000256" key="3">
    <source>
        <dbReference type="ARBA" id="ARBA00022741"/>
    </source>
</evidence>
<evidence type="ECO:0000256" key="2">
    <source>
        <dbReference type="ARBA" id="ARBA00022448"/>
    </source>
</evidence>
<dbReference type="InterPro" id="IPR027417">
    <property type="entry name" value="P-loop_NTPase"/>
</dbReference>
<dbReference type="STRING" id="679926.Mpet_2801"/>
<comment type="similarity">
    <text evidence="1">Belongs to the ABC transporter superfamily.</text>
</comment>
<keyword evidence="2" id="KW-0813">Transport</keyword>
<evidence type="ECO:0000256" key="1">
    <source>
        <dbReference type="ARBA" id="ARBA00005417"/>
    </source>
</evidence>
<dbReference type="HOGENOM" id="CLU_000604_1_2_2"/>
<dbReference type="GO" id="GO:0005524">
    <property type="term" value="F:ATP binding"/>
    <property type="evidence" value="ECO:0007669"/>
    <property type="project" value="UniProtKB-KW"/>
</dbReference>
<dbReference type="InterPro" id="IPR050763">
    <property type="entry name" value="ABC_transporter_ATP-binding"/>
</dbReference>
<evidence type="ECO:0000313" key="6">
    <source>
        <dbReference type="EMBL" id="ADN37544.1"/>
    </source>
</evidence>
<keyword evidence="4" id="KW-0067">ATP-binding</keyword>
<dbReference type="PANTHER" id="PTHR42711:SF5">
    <property type="entry name" value="ABC TRANSPORTER ATP-BINDING PROTEIN NATA"/>
    <property type="match status" value="1"/>
</dbReference>
<protein>
    <submittedName>
        <fullName evidence="6">ABC transporter related protein</fullName>
    </submittedName>
</protein>
<keyword evidence="7" id="KW-1185">Reference proteome</keyword>
<proteinExistence type="inferred from homology"/>
<feature type="domain" description="ABC transporter" evidence="5">
    <location>
        <begin position="17"/>
        <end position="242"/>
    </location>
</feature>
<dbReference type="GO" id="GO:0016887">
    <property type="term" value="F:ATP hydrolysis activity"/>
    <property type="evidence" value="ECO:0007669"/>
    <property type="project" value="InterPro"/>
</dbReference>
<dbReference type="PANTHER" id="PTHR42711">
    <property type="entry name" value="ABC TRANSPORTER ATP-BINDING PROTEIN"/>
    <property type="match status" value="1"/>
</dbReference>
<dbReference type="Proteomes" id="UP000006565">
    <property type="component" value="Chromosome"/>
</dbReference>
<dbReference type="SMART" id="SM00382">
    <property type="entry name" value="AAA"/>
    <property type="match status" value="1"/>
</dbReference>
<dbReference type="AlphaFoldDB" id="E1RHG1"/>
<gene>
    <name evidence="6" type="ordered locus">Mpet_2801</name>
</gene>
<dbReference type="PROSITE" id="PS50893">
    <property type="entry name" value="ABC_TRANSPORTER_2"/>
    <property type="match status" value="1"/>
</dbReference>
<dbReference type="RefSeq" id="WP_013330717.1">
    <property type="nucleotide sequence ID" value="NC_014507.1"/>
</dbReference>
<evidence type="ECO:0000313" key="7">
    <source>
        <dbReference type="Proteomes" id="UP000006565"/>
    </source>
</evidence>
<dbReference type="EMBL" id="CP002117">
    <property type="protein sequence ID" value="ADN37544.1"/>
    <property type="molecule type" value="Genomic_DNA"/>
</dbReference>
<dbReference type="InterPro" id="IPR003439">
    <property type="entry name" value="ABC_transporter-like_ATP-bd"/>
</dbReference>
<dbReference type="GeneID" id="9745296"/>
<sequence length="308" mass="34474" precursor="true">MDDVKSVGKTDGEIPVLELSGLFKSFDKKPVLVDIGFEVRKGEIFALLGPNGAGKTTMIRIILDIFRPDSGKVSVLGAPFSEETKNRIGYLPEEGGIDKKLKLWECIRFFASLKGMADPDPAAETWLSRMNLSDYRNKKVGELSKGMSRRLQFIIAVIHTPEILILDEPFYGLDPVNKKLIKDTLLELNREGMTIIMSTHQMDEVERMCDRLLMLNRGKIVLYGGINEIRESFGYSVSLGYEGVLPELDSGRIVSINDYKSHAELVIKSGADTQDILRELVDSVRIKKFEVGARSLNDIFIEVAEDGQ</sequence>
<keyword evidence="3" id="KW-0547">Nucleotide-binding</keyword>
<name>E1RHG1_METP4</name>
<evidence type="ECO:0000256" key="4">
    <source>
        <dbReference type="ARBA" id="ARBA00022840"/>
    </source>
</evidence>
<organism evidence="6 7">
    <name type="scientific">Methanolacinia petrolearia (strain DSM 11571 / OCM 486 / SEBR 4847)</name>
    <name type="common">Methanoplanus petrolearius</name>
    <dbReference type="NCBI Taxonomy" id="679926"/>
    <lineage>
        <taxon>Archaea</taxon>
        <taxon>Methanobacteriati</taxon>
        <taxon>Methanobacteriota</taxon>
        <taxon>Stenosarchaea group</taxon>
        <taxon>Methanomicrobia</taxon>
        <taxon>Methanomicrobiales</taxon>
        <taxon>Methanomicrobiaceae</taxon>
        <taxon>Methanolacinia</taxon>
    </lineage>
</organism>
<dbReference type="PROSITE" id="PS00211">
    <property type="entry name" value="ABC_TRANSPORTER_1"/>
    <property type="match status" value="1"/>
</dbReference>
<dbReference type="eggNOG" id="arCOG00194">
    <property type="taxonomic scope" value="Archaea"/>
</dbReference>
<dbReference type="InterPro" id="IPR017871">
    <property type="entry name" value="ABC_transporter-like_CS"/>
</dbReference>
<dbReference type="Gene3D" id="3.40.50.300">
    <property type="entry name" value="P-loop containing nucleotide triphosphate hydrolases"/>
    <property type="match status" value="1"/>
</dbReference>
<dbReference type="Pfam" id="PF13732">
    <property type="entry name" value="DrrA1-3_C"/>
    <property type="match status" value="1"/>
</dbReference>